<name>Q5JGX8_THEKO</name>
<evidence type="ECO:0000313" key="1">
    <source>
        <dbReference type="EMBL" id="BAD85566.1"/>
    </source>
</evidence>
<dbReference type="EnsemblBacteria" id="BAD85566">
    <property type="protein sequence ID" value="BAD85566"/>
    <property type="gene ID" value="TK1377"/>
</dbReference>
<dbReference type="GeneID" id="78447897"/>
<dbReference type="eggNOG" id="arCOG06398">
    <property type="taxonomic scope" value="Archaea"/>
</dbReference>
<sequence length="179" mass="20615">MDSVFEVHSRPLESDEDVSSWIRGKVREIVADVEMFKRSGVVRDYWIVSADGMLDVRGVFRDGTVFALRVSFMVEDVSLGKIVFCDVSFSWVSPHEKTRRVLRNVRDLGREFRSVKFNRAFSEKEGASILVRWDNKPYHSEAGSWPFHKHFGGRKVPASRSQEQSVGGFFEFVKVHLGR</sequence>
<proteinExistence type="predicted"/>
<dbReference type="STRING" id="69014.TK1377"/>
<protein>
    <submittedName>
        <fullName evidence="1">Uncharacterized protein</fullName>
    </submittedName>
</protein>
<reference evidence="1 2" key="1">
    <citation type="journal article" date="2005" name="Genome Res.">
        <title>Complete genome sequence of the hyperthermophilic archaeon Thermococcus kodakaraensis KOD1 and comparison with Pyrococcus genomes.</title>
        <authorList>
            <person name="Fukui T."/>
            <person name="Atomi H."/>
            <person name="Kanai T."/>
            <person name="Matsumi R."/>
            <person name="Fujiwara S."/>
            <person name="Imanaka T."/>
        </authorList>
    </citation>
    <scope>NUCLEOTIDE SEQUENCE [LARGE SCALE GENOMIC DNA]</scope>
    <source>
        <strain evidence="2">ATCC BAA-918 / JCM 12380 / KOD1</strain>
    </source>
</reference>
<dbReference type="RefSeq" id="WP_011250328.1">
    <property type="nucleotide sequence ID" value="NC_006624.1"/>
</dbReference>
<keyword evidence="2" id="KW-1185">Reference proteome</keyword>
<dbReference type="Proteomes" id="UP000000536">
    <property type="component" value="Chromosome"/>
</dbReference>
<dbReference type="HOGENOM" id="CLU_1500351_0_0_2"/>
<dbReference type="AlphaFoldDB" id="Q5JGX8"/>
<dbReference type="InterPro" id="IPR045397">
    <property type="entry name" value="TumE-like"/>
</dbReference>
<dbReference type="InParanoid" id="Q5JGX8"/>
<dbReference type="EMBL" id="AP006878">
    <property type="protein sequence ID" value="BAD85566.1"/>
    <property type="molecule type" value="Genomic_DNA"/>
</dbReference>
<accession>Q5JGX8</accession>
<evidence type="ECO:0000313" key="2">
    <source>
        <dbReference type="Proteomes" id="UP000000536"/>
    </source>
</evidence>
<organism evidence="1 2">
    <name type="scientific">Thermococcus kodakarensis (strain ATCC BAA-918 / JCM 12380 / KOD1)</name>
    <name type="common">Pyrococcus kodakaraensis (strain KOD1)</name>
    <dbReference type="NCBI Taxonomy" id="69014"/>
    <lineage>
        <taxon>Archaea</taxon>
        <taxon>Methanobacteriati</taxon>
        <taxon>Methanobacteriota</taxon>
        <taxon>Thermococci</taxon>
        <taxon>Thermococcales</taxon>
        <taxon>Thermococcaceae</taxon>
        <taxon>Thermococcus</taxon>
    </lineage>
</organism>
<gene>
    <name evidence="1" type="ordered locus">TK1377</name>
</gene>
<dbReference type="Pfam" id="PF20126">
    <property type="entry name" value="TumE"/>
    <property type="match status" value="1"/>
</dbReference>
<dbReference type="KEGG" id="tko:TK1377"/>